<evidence type="ECO:0000313" key="1">
    <source>
        <dbReference type="EMBL" id="TXD68595.1"/>
    </source>
</evidence>
<comment type="caution">
    <text evidence="1">The sequence shown here is derived from an EMBL/GenBank/DDBJ whole genome shotgun (WGS) entry which is preliminary data.</text>
</comment>
<dbReference type="EMBL" id="VORU01000010">
    <property type="protein sequence ID" value="TXD68595.1"/>
    <property type="molecule type" value="Genomic_DNA"/>
</dbReference>
<dbReference type="OrthoDB" id="9816564at2"/>
<keyword evidence="2" id="KW-1185">Reference proteome</keyword>
<dbReference type="Proteomes" id="UP000321945">
    <property type="component" value="Unassembled WGS sequence"/>
</dbReference>
<name>A0A5C6YM09_9FLAO</name>
<organism evidence="1 2">
    <name type="scientific">Aequorivita lipolytica</name>
    <dbReference type="NCBI Taxonomy" id="153267"/>
    <lineage>
        <taxon>Bacteria</taxon>
        <taxon>Pseudomonadati</taxon>
        <taxon>Bacteroidota</taxon>
        <taxon>Flavobacteriia</taxon>
        <taxon>Flavobacteriales</taxon>
        <taxon>Flavobacteriaceae</taxon>
        <taxon>Aequorivita</taxon>
    </lineage>
</organism>
<proteinExistence type="predicted"/>
<dbReference type="RefSeq" id="WP_111816592.1">
    <property type="nucleotide sequence ID" value="NZ_CBCRZQ010000009.1"/>
</dbReference>
<dbReference type="AlphaFoldDB" id="A0A5C6YM09"/>
<gene>
    <name evidence="1" type="ORF">ESV24_11830</name>
</gene>
<sequence length="381" mass="43712">MAQKHKNILIISPEDWGISKLSKHHYALAFAEAGFSVYFMTVNFSSSPKKDEACPDHKNIRLISFPISKNLNWFRFHFRSLYNAVLKSKVKKWLKEYPDFEYVLSFDCNGAFTDLSNFKGKKTIFFPADQVNEEYRNEYRGFDQLVSISPVILEAFSNAKNKTVLHHGLSPDFIEGNKLEHFDPENKLEKVAYVGNLLIGPILDKANLTAIVQNNPEIEFHFYGAFQKGVNNLGGTVSEDTTAFVDFLKNSENCVLHGMVSSKTLSEELRNQDAFLICYDYNCDKNKCSNSHKILEYLATGKPIISTRISMYDDLKLFPMLPTFDNSEFPTFFSLQKENWSEINSKEAFNERRNFAFANSYTIKAEKLVTLFKGTNSKLLL</sequence>
<accession>A0A5C6YM09</accession>
<evidence type="ECO:0000313" key="2">
    <source>
        <dbReference type="Proteomes" id="UP000321945"/>
    </source>
</evidence>
<dbReference type="Gene3D" id="3.40.50.2000">
    <property type="entry name" value="Glycogen Phosphorylase B"/>
    <property type="match status" value="1"/>
</dbReference>
<keyword evidence="1" id="KW-0808">Transferase</keyword>
<protein>
    <submittedName>
        <fullName evidence="1">Glycosyltransferase family 4 protein</fullName>
    </submittedName>
</protein>
<dbReference type="SUPFAM" id="SSF53756">
    <property type="entry name" value="UDP-Glycosyltransferase/glycogen phosphorylase"/>
    <property type="match status" value="1"/>
</dbReference>
<dbReference type="GO" id="GO:0016740">
    <property type="term" value="F:transferase activity"/>
    <property type="evidence" value="ECO:0007669"/>
    <property type="project" value="UniProtKB-KW"/>
</dbReference>
<reference evidence="1 2" key="1">
    <citation type="submission" date="2019-08" db="EMBL/GenBank/DDBJ databases">
        <title>Genome of Aequorivita lipolytica Y10-2 (type strain).</title>
        <authorList>
            <person name="Bowman J.P."/>
        </authorList>
    </citation>
    <scope>NUCLEOTIDE SEQUENCE [LARGE SCALE GENOMIC DNA]</scope>
    <source>
        <strain evidence="1 2">Y10-2</strain>
    </source>
</reference>